<evidence type="ECO:0000256" key="1">
    <source>
        <dbReference type="SAM" id="Phobius"/>
    </source>
</evidence>
<evidence type="ECO:0000313" key="2">
    <source>
        <dbReference type="EnsemblPlants" id="Kaladp0101s0221.2.v1.1"/>
    </source>
</evidence>
<protein>
    <recommendedName>
        <fullName evidence="4">Transmembrane protein</fullName>
    </recommendedName>
</protein>
<dbReference type="PANTHER" id="PTHR36784">
    <property type="entry name" value="HISTONE-LYSINE N-METHYLTRANSFERASE"/>
    <property type="match status" value="1"/>
</dbReference>
<proteinExistence type="predicted"/>
<feature type="transmembrane region" description="Helical" evidence="1">
    <location>
        <begin position="96"/>
        <end position="113"/>
    </location>
</feature>
<accession>A0A7N1A7D8</accession>
<name>A0A7N1A7D8_KALFE</name>
<dbReference type="Gramene" id="Kaladp0101s0221.2.v1.1">
    <property type="protein sequence ID" value="Kaladp0101s0221.2.v1.1"/>
    <property type="gene ID" value="Kaladp0101s0221.v1.1"/>
</dbReference>
<keyword evidence="1" id="KW-0812">Transmembrane</keyword>
<keyword evidence="3" id="KW-1185">Reference proteome</keyword>
<keyword evidence="1" id="KW-0472">Membrane</keyword>
<sequence length="166" mass="19736">MGTWRRRLGRAEADDDNLTLPTTDDSWPIETHEQEELVKSFEQIHHRQSRIWRRYHAYFENEVDSMSVIFLDGIAIIACALAIYGLSGDFKYEKRYLLSSTFLAIMVAMLWLYQMLRLPKFRWDVIWLAVAPLCCSLLSLYVTHLLVESRDEVHKLRAAMYEYKRR</sequence>
<reference evidence="2" key="1">
    <citation type="submission" date="2021-01" db="UniProtKB">
        <authorList>
            <consortium name="EnsemblPlants"/>
        </authorList>
    </citation>
    <scope>IDENTIFICATION</scope>
</reference>
<organism evidence="2 3">
    <name type="scientific">Kalanchoe fedtschenkoi</name>
    <name type="common">Lavender scallops</name>
    <name type="synonym">South American air plant</name>
    <dbReference type="NCBI Taxonomy" id="63787"/>
    <lineage>
        <taxon>Eukaryota</taxon>
        <taxon>Viridiplantae</taxon>
        <taxon>Streptophyta</taxon>
        <taxon>Embryophyta</taxon>
        <taxon>Tracheophyta</taxon>
        <taxon>Spermatophyta</taxon>
        <taxon>Magnoliopsida</taxon>
        <taxon>eudicotyledons</taxon>
        <taxon>Gunneridae</taxon>
        <taxon>Pentapetalae</taxon>
        <taxon>Saxifragales</taxon>
        <taxon>Crassulaceae</taxon>
        <taxon>Kalanchoe</taxon>
    </lineage>
</organism>
<evidence type="ECO:0000313" key="3">
    <source>
        <dbReference type="Proteomes" id="UP000594263"/>
    </source>
</evidence>
<dbReference type="EnsemblPlants" id="Kaladp0101s0221.2.v1.1">
    <property type="protein sequence ID" value="Kaladp0101s0221.2.v1.1"/>
    <property type="gene ID" value="Kaladp0101s0221.v1.1"/>
</dbReference>
<dbReference type="Proteomes" id="UP000594263">
    <property type="component" value="Unplaced"/>
</dbReference>
<dbReference type="AlphaFoldDB" id="A0A7N1A7D8"/>
<feature type="transmembrane region" description="Helical" evidence="1">
    <location>
        <begin position="65"/>
        <end position="84"/>
    </location>
</feature>
<feature type="transmembrane region" description="Helical" evidence="1">
    <location>
        <begin position="125"/>
        <end position="147"/>
    </location>
</feature>
<evidence type="ECO:0008006" key="4">
    <source>
        <dbReference type="Google" id="ProtNLM"/>
    </source>
</evidence>
<keyword evidence="1" id="KW-1133">Transmembrane helix</keyword>
<dbReference type="PANTHER" id="PTHR36784:SF1">
    <property type="entry name" value="HISTONE-LYSINE N-METHYLTRANSFERASE"/>
    <property type="match status" value="1"/>
</dbReference>